<feature type="domain" description="S-layer protein C-terminal" evidence="2">
    <location>
        <begin position="1468"/>
        <end position="1499"/>
    </location>
</feature>
<dbReference type="InterPro" id="IPR013783">
    <property type="entry name" value="Ig-like_fold"/>
</dbReference>
<dbReference type="RefSeq" id="WP_317635483.1">
    <property type="nucleotide sequence ID" value="NZ_AP026802.1"/>
</dbReference>
<evidence type="ECO:0008006" key="6">
    <source>
        <dbReference type="Google" id="ProtNLM"/>
    </source>
</evidence>
<feature type="compositionally biased region" description="Basic and acidic residues" evidence="1">
    <location>
        <begin position="1019"/>
        <end position="1040"/>
    </location>
</feature>
<feature type="compositionally biased region" description="Polar residues" evidence="1">
    <location>
        <begin position="534"/>
        <end position="549"/>
    </location>
</feature>
<protein>
    <recommendedName>
        <fullName evidence="6">DUF5011 domain-containing protein</fullName>
    </recommendedName>
</protein>
<evidence type="ECO:0000313" key="5">
    <source>
        <dbReference type="Proteomes" id="UP001321861"/>
    </source>
</evidence>
<feature type="domain" description="Pesticidal crystal protein Cry22Aa Ig-like" evidence="3">
    <location>
        <begin position="1377"/>
        <end position="1427"/>
    </location>
</feature>
<evidence type="ECO:0000313" key="4">
    <source>
        <dbReference type="EMBL" id="BDR59699.1"/>
    </source>
</evidence>
<feature type="region of interest" description="Disordered" evidence="1">
    <location>
        <begin position="517"/>
        <end position="561"/>
    </location>
</feature>
<sequence length="1581" mass="170842">MKSKFLNIAGTLLLMATPFTESMVATEASVKAAKSSYSWDYDVDEPELGAYDRLLQNAGPSDGIVDWYPTKNALGAKPSAQTVVKQLIDLSIATNDGTSNARNVLFNNTTGHNPKDGYRETYNKYSVALGFIAQLLAFNGEKPGIGAELEQGAQPGFADPENAKGQSIINGDITKDPSKSGVGRDMADILGTAFFGDPNKAYAQIYVNGYDNVAQSEDNIIHEATTSITLVAQSSLTGRKATAIFKLNNKTVPRGVENTKLNNYVDNSVYANDSEGTDIAGLNLTTAPQEFIDGIGFSHQPTFWIDGNDGGGTIVVPRGTTAKQIAELIAKKKVAGSNTLQESAPMKAVQGAAIPDTAEGNKVIVGSDGNKTLGQASYSHFYEATQNTLDGVNTIGVPWANGDGGSGSIYNNSAQVHSGIDGPENFHFGNTGGHNYDSQKWSNKTTAQYREYNNVFNTNLGGEDSQSVNNHGGTGVYPIRLTDSNHPTKDGWFGGGGHSLDTNSLFNGGNWSTKSAASIPDVRISEGTPDSEDNSLTPARNMKSPSVKQVSKVAGVSDPKSTTNVGKVKHLFKPSSYFKEAYDANHFVTNSPESQNTDVDAIAKEISDNGSFTDGQIKKSFSYQAPVSSWIYKSYDNPYSTVMSSAGAQTIDGEALESDRSNSTIQPQAVLDLDDPNNPDATLDSPSPTKIALTPGQGFVSQPITSLNGSGASWTPTYFYAATYKKQRNEANAPTEDFNSKFTIKDGNDIRGNFVITAGDKGTLVKYGAVGTDGEDNKNEETKSEPKGYGSPAAYFTPANMPNNGLGYTMNRQNDYPFSQTDDSRLVNNLSVPYRGVEIWDDSQYFVQTWDKNTTVKEKKGGSYVDTSNSKPLIYNSNHTLDASSIGKVDSPNFEAKYYLAGFIQRYSGGSNVVPFYTLGEHIAQTAASKRAYFNSNLYNNPKGSFSNNGSNKNNSRLFVSQDFAIGPVSSDMIASPGGNDLSIDGTTYPSENNSEDDAAKILELVVKHNDPTQNRANDVSKSEFTDGHGYSTDRNHKGDGNGFGQDGSGYKLVSIADAAAKQGISENELANEIAKVTNKSTSWIKSIKWVEATLPRIKRNAGKARINVVVYDRSTEDSTAVDHSKPKTKPSFSTTDIATGNDPFNVQLSPYTTTYDDGAVLKAGDVPDSFKNQISSTLVAGNPDLVDSQGQVAQNRLKQLLVTAFLNSWQQNAQSANTSSQIYLYGGFGISDSDTKNSYSQWPSGFKTNTGNYLTATTKFPQDFYRGGSDLTLADGKSKIKGIPMSALNVDVSEIDATKPGTYPAVFTYTSPDSKATAKITVPIKINSSSAPVFSFQGLDSMTLHVGDHFNPNDFKVVGSWEIFHQYKGNYDQIVNYEGIARDAEGKPKVTIQGTVDTNRPGIYQLTYEAINLSGQKTSMVRNITVLPKGDTSDWQITESPSTGYINYVPGYGINVWDAPGGSFTGQRLAHGTAWKIFQKASNSNGKTFYNVGKNQWIDSQYVSFTPVSGLETLDGVVTIKYVPGYGVNLWKNPNTTGGYYEDRKLMDGTEWRTFGKQNGFYKVGNNQWIQGDFVNFKVH</sequence>
<proteinExistence type="predicted"/>
<organism evidence="4 5">
    <name type="scientific">Xylocopilactobacillus apicola</name>
    <dbReference type="NCBI Taxonomy" id="2932184"/>
    <lineage>
        <taxon>Bacteria</taxon>
        <taxon>Bacillati</taxon>
        <taxon>Bacillota</taxon>
        <taxon>Bacilli</taxon>
        <taxon>Lactobacillales</taxon>
        <taxon>Lactobacillaceae</taxon>
        <taxon>Xylocopilactobacillus</taxon>
    </lineage>
</organism>
<evidence type="ECO:0000259" key="3">
    <source>
        <dbReference type="Pfam" id="PF16403"/>
    </source>
</evidence>
<evidence type="ECO:0000259" key="2">
    <source>
        <dbReference type="Pfam" id="PF03217"/>
    </source>
</evidence>
<dbReference type="Gene3D" id="2.60.40.10">
    <property type="entry name" value="Immunoglobulins"/>
    <property type="match status" value="1"/>
</dbReference>
<keyword evidence="5" id="KW-1185">Reference proteome</keyword>
<feature type="region of interest" description="Disordered" evidence="1">
    <location>
        <begin position="1011"/>
        <end position="1044"/>
    </location>
</feature>
<dbReference type="Pfam" id="PF03217">
    <property type="entry name" value="SlpA"/>
    <property type="match status" value="1"/>
</dbReference>
<dbReference type="InterPro" id="IPR024968">
    <property type="entry name" value="SlpA_C_lactobacillus"/>
</dbReference>
<reference evidence="4 5" key="1">
    <citation type="journal article" date="2023" name="Microbiol. Spectr.">
        <title>Symbiosis of Carpenter Bees with Uncharacterized Lactic Acid Bacteria Showing NAD Auxotrophy.</title>
        <authorList>
            <person name="Kawasaki S."/>
            <person name="Ozawa K."/>
            <person name="Mori T."/>
            <person name="Yamamoto A."/>
            <person name="Ito M."/>
            <person name="Ohkuma M."/>
            <person name="Sakamoto M."/>
            <person name="Matsutani M."/>
        </authorList>
    </citation>
    <scope>NUCLEOTIDE SEQUENCE [LARGE SCALE GENOMIC DNA]</scope>
    <source>
        <strain evidence="4 5">XA3</strain>
    </source>
</reference>
<gene>
    <name evidence="4" type="ORF">XA3_21400</name>
</gene>
<dbReference type="Pfam" id="PF16403">
    <property type="entry name" value="Bact_surface_Ig-like"/>
    <property type="match status" value="1"/>
</dbReference>
<dbReference type="InterPro" id="IPR032179">
    <property type="entry name" value="Cry22Aa_Ig-like"/>
</dbReference>
<accession>A0AAU9D0B2</accession>
<dbReference type="EMBL" id="AP026802">
    <property type="protein sequence ID" value="BDR59699.1"/>
    <property type="molecule type" value="Genomic_DNA"/>
</dbReference>
<dbReference type="Proteomes" id="UP001321861">
    <property type="component" value="Chromosome"/>
</dbReference>
<dbReference type="KEGG" id="xap:XA3_21400"/>
<name>A0AAU9D0B2_9LACO</name>
<evidence type="ECO:0000256" key="1">
    <source>
        <dbReference type="SAM" id="MobiDB-lite"/>
    </source>
</evidence>